<evidence type="ECO:0000313" key="1">
    <source>
        <dbReference type="EMBL" id="ABA81604.1"/>
    </source>
</evidence>
<organism evidence="1 2">
    <name type="scientific">Cereibacter sphaeroides (strain ATCC 17023 / DSM 158 / JCM 6121 / CCUG 31486 / LMG 2827 / NBRC 12203 / NCIMB 8253 / ATH 2.4.1.)</name>
    <name type="common">Rhodobacter sphaeroides</name>
    <dbReference type="NCBI Taxonomy" id="272943"/>
    <lineage>
        <taxon>Bacteria</taxon>
        <taxon>Pseudomonadati</taxon>
        <taxon>Pseudomonadota</taxon>
        <taxon>Alphaproteobacteria</taxon>
        <taxon>Rhodobacterales</taxon>
        <taxon>Paracoccaceae</taxon>
        <taxon>Cereibacter</taxon>
    </lineage>
</organism>
<evidence type="ECO:0000313" key="2">
    <source>
        <dbReference type="Proteomes" id="UP000002703"/>
    </source>
</evidence>
<protein>
    <submittedName>
        <fullName evidence="1">Uncharacterized protein</fullName>
    </submittedName>
</protein>
<name>Q3IV30_CERS4</name>
<dbReference type="EMBL" id="CP000146">
    <property type="protein sequence ID" value="ABA81604.1"/>
    <property type="molecule type" value="Genomic_DNA"/>
</dbReference>
<dbReference type="AlphaFoldDB" id="Q3IV30"/>
<sequence>MPQDFPIGGTLLLAAADVRRFWFDDIEAWLSGFDAPVVQVAGPIVMAEWLDSNLWGLGAFYPGAEKVILDWQTAPHARIWVDCVRRSG</sequence>
<dbReference type="RefSeq" id="WP_011331411.1">
    <property type="nucleotide sequence ID" value="NC_007489.1"/>
</dbReference>
<geneLocation type="plasmid" evidence="2">
    <name>pRS241c</name>
</geneLocation>
<dbReference type="EnsemblBacteria" id="ABA81604">
    <property type="protein sequence ID" value="ABA81604"/>
    <property type="gene ID" value="RSP_4132"/>
</dbReference>
<keyword evidence="1" id="KW-0614">Plasmid</keyword>
<gene>
    <name evidence="1" type="ORF">RSP_4132</name>
</gene>
<dbReference type="Proteomes" id="UP000002703">
    <property type="component" value="Plasmid C"/>
</dbReference>
<reference evidence="2" key="1">
    <citation type="submission" date="2005-09" db="EMBL/GenBank/DDBJ databases">
        <title>Complete sequence of plasmid C of Rhodobacter sphaeroides 2.4.1.</title>
        <authorList>
            <person name="Copeland A."/>
            <person name="Lucas S."/>
            <person name="Lapidus A."/>
            <person name="Barry K."/>
            <person name="Detter J.C."/>
            <person name="Glavina T."/>
            <person name="Hammon N."/>
            <person name="Israni S."/>
            <person name="Pitluck S."/>
            <person name="Richardson P."/>
            <person name="Mackenzie C."/>
            <person name="Choudhary M."/>
            <person name="Larimer F."/>
            <person name="Hauser L.J."/>
            <person name="Land M."/>
            <person name="Donohue T.J."/>
            <person name="Kaplan S."/>
        </authorList>
    </citation>
    <scope>NUCLEOTIDE SEQUENCE [LARGE SCALE GENOMIC DNA]</scope>
    <source>
        <strain evidence="2">ATCC 17023 / DSM 158 / JCM 6121 / CCUG 31486 / LMG 2827 / NBRC 12203 / NCIMB 8253 / ATH 2.4.1.</strain>
        <plasmid evidence="2">pRS241c</plasmid>
    </source>
</reference>
<accession>Q3IV30</accession>
<dbReference type="KEGG" id="rsp:RSP_4132"/>
<dbReference type="GeneID" id="3711845"/>
<proteinExistence type="predicted"/>
<keyword evidence="2" id="KW-1185">Reference proteome</keyword>